<dbReference type="EMBL" id="RQYT01000004">
    <property type="protein sequence ID" value="RRD50769.1"/>
    <property type="molecule type" value="Genomic_DNA"/>
</dbReference>
<dbReference type="OrthoDB" id="9763659at2"/>
<dbReference type="Gene3D" id="3.40.50.300">
    <property type="entry name" value="P-loop containing nucleotide triphosphate hydrolases"/>
    <property type="match status" value="2"/>
</dbReference>
<reference evidence="2 3" key="1">
    <citation type="submission" date="2018-11" db="EMBL/GenBank/DDBJ databases">
        <title>Genomes From Bacteria Associated with the Canine Oral Cavity: a Test Case for Automated Genome-Based Taxonomic Assignment.</title>
        <authorList>
            <person name="Coil D.A."/>
            <person name="Jospin G."/>
            <person name="Darling A.E."/>
            <person name="Wallis C."/>
            <person name="Davis I.J."/>
            <person name="Harris S."/>
            <person name="Eisen J.A."/>
            <person name="Holcombe L.J."/>
            <person name="O'Flynn C."/>
        </authorList>
    </citation>
    <scope>NUCLEOTIDE SEQUENCE [LARGE SCALE GENOMIC DNA]</scope>
    <source>
        <strain evidence="2 3">OH2822_COT-296</strain>
    </source>
</reference>
<proteinExistence type="predicted"/>
<keyword evidence="2" id="KW-0547">Nucleotide-binding</keyword>
<gene>
    <name evidence="2" type="ORF">EII35_03295</name>
</gene>
<comment type="caution">
    <text evidence="2">The sequence shown here is derived from an EMBL/GenBank/DDBJ whole genome shotgun (WGS) entry which is preliminary data.</text>
</comment>
<name>A0A3P1WW11_9ACTN</name>
<dbReference type="Proteomes" id="UP000280935">
    <property type="component" value="Unassembled WGS sequence"/>
</dbReference>
<evidence type="ECO:0000259" key="1">
    <source>
        <dbReference type="Pfam" id="PF13538"/>
    </source>
</evidence>
<protein>
    <submittedName>
        <fullName evidence="2">Helicase</fullName>
    </submittedName>
</protein>
<dbReference type="Pfam" id="PF13604">
    <property type="entry name" value="AAA_30"/>
    <property type="match status" value="1"/>
</dbReference>
<dbReference type="GO" id="GO:0043139">
    <property type="term" value="F:5'-3' DNA helicase activity"/>
    <property type="evidence" value="ECO:0007669"/>
    <property type="project" value="TreeGrafter"/>
</dbReference>
<dbReference type="Pfam" id="PF13538">
    <property type="entry name" value="UvrD_C_2"/>
    <property type="match status" value="1"/>
</dbReference>
<dbReference type="PANTHER" id="PTHR43788">
    <property type="entry name" value="DNA2/NAM7 HELICASE FAMILY MEMBER"/>
    <property type="match status" value="1"/>
</dbReference>
<dbReference type="InterPro" id="IPR027417">
    <property type="entry name" value="P-loop_NTPase"/>
</dbReference>
<dbReference type="InterPro" id="IPR050534">
    <property type="entry name" value="Coronavir_polyprotein_1ab"/>
</dbReference>
<evidence type="ECO:0000313" key="2">
    <source>
        <dbReference type="EMBL" id="RRD50769.1"/>
    </source>
</evidence>
<evidence type="ECO:0000313" key="3">
    <source>
        <dbReference type="Proteomes" id="UP000280935"/>
    </source>
</evidence>
<dbReference type="AlphaFoldDB" id="A0A3P1WW11"/>
<keyword evidence="2" id="KW-0378">Hydrolase</keyword>
<feature type="domain" description="UvrD-like helicase C-terminal" evidence="1">
    <location>
        <begin position="815"/>
        <end position="861"/>
    </location>
</feature>
<dbReference type="InterPro" id="IPR027785">
    <property type="entry name" value="UvrD-like_helicase_C"/>
</dbReference>
<organism evidence="2 3">
    <name type="scientific">Arachnia propionica</name>
    <dbReference type="NCBI Taxonomy" id="1750"/>
    <lineage>
        <taxon>Bacteria</taxon>
        <taxon>Bacillati</taxon>
        <taxon>Actinomycetota</taxon>
        <taxon>Actinomycetes</taxon>
        <taxon>Propionibacteriales</taxon>
        <taxon>Propionibacteriaceae</taxon>
        <taxon>Arachnia</taxon>
    </lineage>
</organism>
<keyword evidence="2" id="KW-0347">Helicase</keyword>
<dbReference type="PANTHER" id="PTHR43788:SF8">
    <property type="entry name" value="DNA-BINDING PROTEIN SMUBP-2"/>
    <property type="match status" value="1"/>
</dbReference>
<dbReference type="SUPFAM" id="SSF52540">
    <property type="entry name" value="P-loop containing nucleoside triphosphate hydrolases"/>
    <property type="match status" value="1"/>
</dbReference>
<accession>A0A3P1WW11</accession>
<sequence length="898" mass="102677">MVTVAEHITSTDNAICNNIATLAHHRDLLSQNILSQMRNLIEGVAVYVHTGRGDTDYNYNNAIMPALEWISTQGKLNFIKRFHKLLQPSASHYTFDGDTSERLMLRYYEYLLRLRKLLHDKTSVNILANLESFPLNQDPALTEYHEKIAIAIEKSGPPPSNRRNRYYIHKTHPFVHNGRVYYEVTFHPAVNWSNKAQRIVAFTDIDIADNYAAILGLQDTTIEVFGKEMPITLIRSWEVAIRPAEIQNFARLVGQHMPRGRTDSPEYRSVMRELSTGSTLLDLIDAPDDRYHAMRTQAITKTSNPQIFPALDEARRIIRGRKPGQNILRYLLLRMRNRDLKPQYDSAPNKRLSNLNLSYGCIPFDEMPFCSMPLKHTPRFWDLINSLDQTERTHEFLARRIQRNVEDRGTLYTPLSELTDFGDIRALITTHNDALYYKHRPARDLVLDKGHVFIQGYEDETYSIITKLQSRAAQGVAGYTAAVTQWLNTTTHDVDDVAKRDALTTLFAQSRVALIYGAAGTGKTRMVDHIANYFADKQKLLLANTNPAVENLRRRVKAPNSQFRTIASHKAKPHDSFDLLVIDECSTVSNNDLLKILNETDFKLLVLVGDVYQIEAIRFGNWFNAVRSYIPSESVFELTTPFRTSDKPLIDFWTKVRALDDTIPETIARNHYSTKLNASLFENHSSDDIILALNYDGLYGINNINRFLQASNSNPAVAWGPAVYKVNDPVLFGDNDRFRGLIYNNLKGTIAGIQAFEERIEFDITLDRPVTEFDAEGYDDLEWVSDSTVRFSVYDVDSSEEDEDHDISTVPFQIAYAVGIHKAQGLEYDTVKIVITDANEDDITHNIFYTAITRARKNLRIYWSPETQQAVLRSLHINDTSKDVALLSIRRGLKPFKK</sequence>
<keyword evidence="2" id="KW-0067">ATP-binding</keyword>
<dbReference type="CDD" id="cd18809">
    <property type="entry name" value="SF1_C_RecD"/>
    <property type="match status" value="1"/>
</dbReference>